<feature type="transmembrane region" description="Helical" evidence="6">
    <location>
        <begin position="228"/>
        <end position="250"/>
    </location>
</feature>
<dbReference type="InterPro" id="IPR013057">
    <property type="entry name" value="AA_transpt_TM"/>
</dbReference>
<evidence type="ECO:0000313" key="8">
    <source>
        <dbReference type="EMBL" id="CAI9109707.1"/>
    </source>
</evidence>
<feature type="transmembrane region" description="Helical" evidence="6">
    <location>
        <begin position="187"/>
        <end position="208"/>
    </location>
</feature>
<feature type="transmembrane region" description="Helical" evidence="6">
    <location>
        <begin position="371"/>
        <end position="392"/>
    </location>
</feature>
<dbReference type="AlphaFoldDB" id="A0AAV1DPC9"/>
<evidence type="ECO:0000256" key="5">
    <source>
        <dbReference type="ARBA" id="ARBA00023136"/>
    </source>
</evidence>
<dbReference type="Pfam" id="PF01490">
    <property type="entry name" value="Aa_trans"/>
    <property type="match status" value="1"/>
</dbReference>
<feature type="transmembrane region" description="Helical" evidence="6">
    <location>
        <begin position="160"/>
        <end position="180"/>
    </location>
</feature>
<feature type="transmembrane region" description="Helical" evidence="6">
    <location>
        <begin position="404"/>
        <end position="425"/>
    </location>
</feature>
<protein>
    <submittedName>
        <fullName evidence="8">OLC1v1009582C2</fullName>
    </submittedName>
</protein>
<organism evidence="8 9">
    <name type="scientific">Oldenlandia corymbosa var. corymbosa</name>
    <dbReference type="NCBI Taxonomy" id="529605"/>
    <lineage>
        <taxon>Eukaryota</taxon>
        <taxon>Viridiplantae</taxon>
        <taxon>Streptophyta</taxon>
        <taxon>Embryophyta</taxon>
        <taxon>Tracheophyta</taxon>
        <taxon>Spermatophyta</taxon>
        <taxon>Magnoliopsida</taxon>
        <taxon>eudicotyledons</taxon>
        <taxon>Gunneridae</taxon>
        <taxon>Pentapetalae</taxon>
        <taxon>asterids</taxon>
        <taxon>lamiids</taxon>
        <taxon>Gentianales</taxon>
        <taxon>Rubiaceae</taxon>
        <taxon>Rubioideae</taxon>
        <taxon>Spermacoceae</taxon>
        <taxon>Hedyotis-Oldenlandia complex</taxon>
        <taxon>Oldenlandia</taxon>
    </lineage>
</organism>
<evidence type="ECO:0000256" key="1">
    <source>
        <dbReference type="ARBA" id="ARBA00004141"/>
    </source>
</evidence>
<gene>
    <name evidence="8" type="ORF">OLC1_LOCUS17537</name>
</gene>
<keyword evidence="4 6" id="KW-1133">Transmembrane helix</keyword>
<accession>A0AAV1DPC9</accession>
<dbReference type="GO" id="GO:0015179">
    <property type="term" value="F:L-amino acid transmembrane transporter activity"/>
    <property type="evidence" value="ECO:0007669"/>
    <property type="project" value="TreeGrafter"/>
</dbReference>
<dbReference type="EMBL" id="OX459123">
    <property type="protein sequence ID" value="CAI9109707.1"/>
    <property type="molecule type" value="Genomic_DNA"/>
</dbReference>
<keyword evidence="2 6" id="KW-0812">Transmembrane</keyword>
<feature type="transmembrane region" description="Helical" evidence="6">
    <location>
        <begin position="122"/>
        <end position="140"/>
    </location>
</feature>
<dbReference type="Proteomes" id="UP001161247">
    <property type="component" value="Chromosome 6"/>
</dbReference>
<sequence>MDQQQPENPHSSISIPLLIGEDHLNYHHHPPPKLEGHDVVEGSTSFYRTCFNGLNALSGVGILSVPYALSTGGWFSLILLLVIASCAFYTGLLIQRCMDMDSSIRSYPDIGERAFGTKGRTLVSVLMNTELYMVATGFLILEGDNLYNLFPGVSFQIGDYTVGGRESFVVIVSLIILPTVWLNNMSILSIISAGGVLASVALLCSIFWTGAFDGIGFHEKGTFVNWRGIPTAVSLYSFCYCAHPVFPTLYTSMRNRKQFSKVMIVCFVLCTVTYALMAVLGYLMFGSNVMSQITLNLPVNKISSKVAIYTTLVNPIAKYALMVTPIVNAIENRLLSNCHKRSFSLCIRSSLVVSTVIVALVVPFFGYLMSLVGAFLSVSASIVLPCVCFLKISGIYRRFGFEQLIIAGIVLAGTIIMIIGTYTSVMEIVRHFYFLNFSGPNPWLAKHV</sequence>
<dbReference type="PANTHER" id="PTHR22950:SF705">
    <property type="entry name" value="AMINO ACID TRANSPORTER AVT1I-LIKE"/>
    <property type="match status" value="1"/>
</dbReference>
<dbReference type="PANTHER" id="PTHR22950">
    <property type="entry name" value="AMINO ACID TRANSPORTER"/>
    <property type="match status" value="1"/>
</dbReference>
<dbReference type="GO" id="GO:0005774">
    <property type="term" value="C:vacuolar membrane"/>
    <property type="evidence" value="ECO:0007669"/>
    <property type="project" value="TreeGrafter"/>
</dbReference>
<name>A0AAV1DPC9_OLDCO</name>
<keyword evidence="3" id="KW-0029">Amino-acid transport</keyword>
<feature type="transmembrane region" description="Helical" evidence="6">
    <location>
        <begin position="342"/>
        <end position="365"/>
    </location>
</feature>
<feature type="transmembrane region" description="Helical" evidence="6">
    <location>
        <begin position="73"/>
        <end position="94"/>
    </location>
</feature>
<evidence type="ECO:0000256" key="3">
    <source>
        <dbReference type="ARBA" id="ARBA00022970"/>
    </source>
</evidence>
<evidence type="ECO:0000256" key="4">
    <source>
        <dbReference type="ARBA" id="ARBA00022989"/>
    </source>
</evidence>
<keyword evidence="9" id="KW-1185">Reference proteome</keyword>
<reference evidence="8" key="1">
    <citation type="submission" date="2023-03" db="EMBL/GenBank/DDBJ databases">
        <authorList>
            <person name="Julca I."/>
        </authorList>
    </citation>
    <scope>NUCLEOTIDE SEQUENCE</scope>
</reference>
<feature type="transmembrane region" description="Helical" evidence="6">
    <location>
        <begin position="262"/>
        <end position="286"/>
    </location>
</feature>
<feature type="domain" description="Amino acid transporter transmembrane" evidence="7">
    <location>
        <begin position="43"/>
        <end position="425"/>
    </location>
</feature>
<proteinExistence type="predicted"/>
<evidence type="ECO:0000259" key="7">
    <source>
        <dbReference type="Pfam" id="PF01490"/>
    </source>
</evidence>
<comment type="subcellular location">
    <subcellularLocation>
        <location evidence="1">Membrane</location>
        <topology evidence="1">Multi-pass membrane protein</topology>
    </subcellularLocation>
</comment>
<feature type="transmembrane region" description="Helical" evidence="6">
    <location>
        <begin position="306"/>
        <end position="330"/>
    </location>
</feature>
<evidence type="ECO:0000256" key="6">
    <source>
        <dbReference type="SAM" id="Phobius"/>
    </source>
</evidence>
<evidence type="ECO:0000256" key="2">
    <source>
        <dbReference type="ARBA" id="ARBA00022692"/>
    </source>
</evidence>
<keyword evidence="3" id="KW-0813">Transport</keyword>
<evidence type="ECO:0000313" key="9">
    <source>
        <dbReference type="Proteomes" id="UP001161247"/>
    </source>
</evidence>
<keyword evidence="5 6" id="KW-0472">Membrane</keyword>